<keyword evidence="1" id="KW-0812">Transmembrane</keyword>
<evidence type="ECO:0000313" key="2">
    <source>
        <dbReference type="EMBL" id="KAK4028166.1"/>
    </source>
</evidence>
<organism evidence="2 3">
    <name type="scientific">Daphnia magna</name>
    <dbReference type="NCBI Taxonomy" id="35525"/>
    <lineage>
        <taxon>Eukaryota</taxon>
        <taxon>Metazoa</taxon>
        <taxon>Ecdysozoa</taxon>
        <taxon>Arthropoda</taxon>
        <taxon>Crustacea</taxon>
        <taxon>Branchiopoda</taxon>
        <taxon>Diplostraca</taxon>
        <taxon>Cladocera</taxon>
        <taxon>Anomopoda</taxon>
        <taxon>Daphniidae</taxon>
        <taxon>Daphnia</taxon>
    </lineage>
</organism>
<sequence length="66" mass="7270">MTLPNPPYDDFAPKPPYLSLKRGRLDGVIDTTGQGWLPVNVCVVVNGVDVAFLNVMLEIGVRLQMK</sequence>
<gene>
    <name evidence="2" type="ORF">OUZ56_017426</name>
</gene>
<comment type="caution">
    <text evidence="2">The sequence shown here is derived from an EMBL/GenBank/DDBJ whole genome shotgun (WGS) entry which is preliminary data.</text>
</comment>
<name>A0ABR0ASU3_9CRUS</name>
<protein>
    <submittedName>
        <fullName evidence="2">Uncharacterized protein</fullName>
    </submittedName>
</protein>
<keyword evidence="3" id="KW-1185">Reference proteome</keyword>
<dbReference type="EMBL" id="JAOYFB010000038">
    <property type="protein sequence ID" value="KAK4028166.1"/>
    <property type="molecule type" value="Genomic_DNA"/>
</dbReference>
<proteinExistence type="predicted"/>
<keyword evidence="1" id="KW-0472">Membrane</keyword>
<feature type="transmembrane region" description="Helical" evidence="1">
    <location>
        <begin position="35"/>
        <end position="57"/>
    </location>
</feature>
<accession>A0ABR0ASU3</accession>
<reference evidence="2 3" key="1">
    <citation type="journal article" date="2023" name="Nucleic Acids Res.">
        <title>The hologenome of Daphnia magna reveals possible DNA methylation and microbiome-mediated evolution of the host genome.</title>
        <authorList>
            <person name="Chaturvedi A."/>
            <person name="Li X."/>
            <person name="Dhandapani V."/>
            <person name="Marshall H."/>
            <person name="Kissane S."/>
            <person name="Cuenca-Cambronero M."/>
            <person name="Asole G."/>
            <person name="Calvet F."/>
            <person name="Ruiz-Romero M."/>
            <person name="Marangio P."/>
            <person name="Guigo R."/>
            <person name="Rago D."/>
            <person name="Mirbahai L."/>
            <person name="Eastwood N."/>
            <person name="Colbourne J.K."/>
            <person name="Zhou J."/>
            <person name="Mallon E."/>
            <person name="Orsini L."/>
        </authorList>
    </citation>
    <scope>NUCLEOTIDE SEQUENCE [LARGE SCALE GENOMIC DNA]</scope>
    <source>
        <strain evidence="2">LRV0_1</strain>
    </source>
</reference>
<keyword evidence="1" id="KW-1133">Transmembrane helix</keyword>
<dbReference type="Proteomes" id="UP001234178">
    <property type="component" value="Unassembled WGS sequence"/>
</dbReference>
<evidence type="ECO:0000256" key="1">
    <source>
        <dbReference type="SAM" id="Phobius"/>
    </source>
</evidence>
<evidence type="ECO:0000313" key="3">
    <source>
        <dbReference type="Proteomes" id="UP001234178"/>
    </source>
</evidence>